<reference evidence="1 2" key="1">
    <citation type="journal article" date="2023" name="Mol. Biol. Evol.">
        <title>Genomics of Secondarily Temperate Adaptation in the Only Non-Antarctic Icefish.</title>
        <authorList>
            <person name="Rivera-Colon A.G."/>
            <person name="Rayamajhi N."/>
            <person name="Minhas B.F."/>
            <person name="Madrigal G."/>
            <person name="Bilyk K.T."/>
            <person name="Yoon V."/>
            <person name="Hune M."/>
            <person name="Gregory S."/>
            <person name="Cheng C.H.C."/>
            <person name="Catchen J.M."/>
        </authorList>
    </citation>
    <scope>NUCLEOTIDE SEQUENCE [LARGE SCALE GENOMIC DNA]</scope>
    <source>
        <strain evidence="1">JC2023a</strain>
    </source>
</reference>
<name>A0AAN8CPK3_9TELE</name>
<dbReference type="EMBL" id="JAULUE010002049">
    <property type="protein sequence ID" value="KAK5907562.1"/>
    <property type="molecule type" value="Genomic_DNA"/>
</dbReference>
<dbReference type="Proteomes" id="UP001335648">
    <property type="component" value="Unassembled WGS sequence"/>
</dbReference>
<accession>A0AAN8CPK3</accession>
<evidence type="ECO:0000313" key="1">
    <source>
        <dbReference type="EMBL" id="KAK5907562.1"/>
    </source>
</evidence>
<organism evidence="1 2">
    <name type="scientific">Champsocephalus esox</name>
    <name type="common">pike icefish</name>
    <dbReference type="NCBI Taxonomy" id="159716"/>
    <lineage>
        <taxon>Eukaryota</taxon>
        <taxon>Metazoa</taxon>
        <taxon>Chordata</taxon>
        <taxon>Craniata</taxon>
        <taxon>Vertebrata</taxon>
        <taxon>Euteleostomi</taxon>
        <taxon>Actinopterygii</taxon>
        <taxon>Neopterygii</taxon>
        <taxon>Teleostei</taxon>
        <taxon>Neoteleostei</taxon>
        <taxon>Acanthomorphata</taxon>
        <taxon>Eupercaria</taxon>
        <taxon>Perciformes</taxon>
        <taxon>Notothenioidei</taxon>
        <taxon>Channichthyidae</taxon>
        <taxon>Champsocephalus</taxon>
    </lineage>
</organism>
<proteinExistence type="predicted"/>
<sequence length="139" mass="15133">MTGVGFQGFHLLSEGHLWTQAESVVRLHHPIRGGRGDTAILQEKRQGTICPSQHPPVKLLHCLTWCSSGVYISSKPNTALPPTSLTNCLQDIRSWMSRNLLKLNGSKTEALLVGTKTTLPKTSSSPASNLIIDGYSIPF</sequence>
<gene>
    <name evidence="1" type="ORF">CesoFtcFv8_005396</name>
</gene>
<keyword evidence="2" id="KW-1185">Reference proteome</keyword>
<dbReference type="AlphaFoldDB" id="A0AAN8CPK3"/>
<protein>
    <submittedName>
        <fullName evidence="1">Uncharacterized protein</fullName>
    </submittedName>
</protein>
<evidence type="ECO:0000313" key="2">
    <source>
        <dbReference type="Proteomes" id="UP001335648"/>
    </source>
</evidence>
<comment type="caution">
    <text evidence="1">The sequence shown here is derived from an EMBL/GenBank/DDBJ whole genome shotgun (WGS) entry which is preliminary data.</text>
</comment>